<evidence type="ECO:0000313" key="2">
    <source>
        <dbReference type="Proteomes" id="UP000499080"/>
    </source>
</evidence>
<name>A0A4Y2QY27_ARAVE</name>
<accession>A0A4Y2QY27</accession>
<sequence>MENGRYDISDTEVVALMAVTGHGLALPEGWAFHHRGDNPTHTISIPTRKARTSLLIRPLRIHALVVPPSAVSY</sequence>
<dbReference type="EMBL" id="BGPR01015181">
    <property type="protein sequence ID" value="GBN68314.1"/>
    <property type="molecule type" value="Genomic_DNA"/>
</dbReference>
<reference evidence="1 2" key="1">
    <citation type="journal article" date="2019" name="Sci. Rep.">
        <title>Orb-weaving spider Araneus ventricosus genome elucidates the spidroin gene catalogue.</title>
        <authorList>
            <person name="Kono N."/>
            <person name="Nakamura H."/>
            <person name="Ohtoshi R."/>
            <person name="Moran D.A.P."/>
            <person name="Shinohara A."/>
            <person name="Yoshida Y."/>
            <person name="Fujiwara M."/>
            <person name="Mori M."/>
            <person name="Tomita M."/>
            <person name="Arakawa K."/>
        </authorList>
    </citation>
    <scope>NUCLEOTIDE SEQUENCE [LARGE SCALE GENOMIC DNA]</scope>
</reference>
<dbReference type="AlphaFoldDB" id="A0A4Y2QY27"/>
<proteinExistence type="predicted"/>
<gene>
    <name evidence="1" type="ORF">AVEN_146390_1</name>
</gene>
<organism evidence="1 2">
    <name type="scientific">Araneus ventricosus</name>
    <name type="common">Orbweaver spider</name>
    <name type="synonym">Epeira ventricosa</name>
    <dbReference type="NCBI Taxonomy" id="182803"/>
    <lineage>
        <taxon>Eukaryota</taxon>
        <taxon>Metazoa</taxon>
        <taxon>Ecdysozoa</taxon>
        <taxon>Arthropoda</taxon>
        <taxon>Chelicerata</taxon>
        <taxon>Arachnida</taxon>
        <taxon>Araneae</taxon>
        <taxon>Araneomorphae</taxon>
        <taxon>Entelegynae</taxon>
        <taxon>Araneoidea</taxon>
        <taxon>Araneidae</taxon>
        <taxon>Araneus</taxon>
    </lineage>
</organism>
<protein>
    <submittedName>
        <fullName evidence="1">Uncharacterized protein</fullName>
    </submittedName>
</protein>
<evidence type="ECO:0000313" key="1">
    <source>
        <dbReference type="EMBL" id="GBN68314.1"/>
    </source>
</evidence>
<dbReference type="Proteomes" id="UP000499080">
    <property type="component" value="Unassembled WGS sequence"/>
</dbReference>
<comment type="caution">
    <text evidence="1">The sequence shown here is derived from an EMBL/GenBank/DDBJ whole genome shotgun (WGS) entry which is preliminary data.</text>
</comment>
<keyword evidence="2" id="KW-1185">Reference proteome</keyword>